<evidence type="ECO:0000313" key="1">
    <source>
        <dbReference type="Ensembl" id="ENSPANP00000053088.1"/>
    </source>
</evidence>
<dbReference type="AlphaFoldDB" id="A0A8I5N1V7"/>
<reference evidence="1" key="3">
    <citation type="submission" date="2025-09" db="UniProtKB">
        <authorList>
            <consortium name="Ensembl"/>
        </authorList>
    </citation>
    <scope>IDENTIFICATION</scope>
</reference>
<dbReference type="Ensembl" id="ENSPANT00000061167.1">
    <property type="protein sequence ID" value="ENSPANP00000053088.1"/>
    <property type="gene ID" value="ENSPANG00000044679.1"/>
</dbReference>
<reference evidence="1 2" key="1">
    <citation type="submission" date="2012-03" db="EMBL/GenBank/DDBJ databases">
        <title>Whole Genome Assembly of Papio anubis.</title>
        <authorList>
            <person name="Liu Y.L."/>
            <person name="Abraham K.A."/>
            <person name="Akbar H.A."/>
            <person name="Ali S.A."/>
            <person name="Anosike U.A."/>
            <person name="Aqrawi P.A."/>
            <person name="Arias F.A."/>
            <person name="Attaway T.A."/>
            <person name="Awwad R.A."/>
            <person name="Babu C.B."/>
            <person name="Bandaranaike D.B."/>
            <person name="Battles P.B."/>
            <person name="Bell A.B."/>
            <person name="Beltran B.B."/>
            <person name="Berhane-Mersha D.B."/>
            <person name="Bess C.B."/>
            <person name="Bickham C.B."/>
            <person name="Bolden T.B."/>
            <person name="Carter K.C."/>
            <person name="Chau D.C."/>
            <person name="Chavez A.C."/>
            <person name="Clerc-Blankenburg K.C."/>
            <person name="Coyle M.C."/>
            <person name="Dao M.D."/>
            <person name="Davila M.L.D."/>
            <person name="Davy-Carroll L.D."/>
            <person name="Denson S.D."/>
            <person name="Dinh H.D."/>
            <person name="Fernandez S.F."/>
            <person name="Fernando P.F."/>
            <person name="Forbes L.F."/>
            <person name="Francis C.F."/>
            <person name="Francisco L.F."/>
            <person name="Fu Q.F."/>
            <person name="Garcia-Iii R.G."/>
            <person name="Garrett T.G."/>
            <person name="Gross S.G."/>
            <person name="Gubbala S.G."/>
            <person name="Hirani K.H."/>
            <person name="Hogues M.H."/>
            <person name="Hollins B.H."/>
            <person name="Jackson L.J."/>
            <person name="Javaid M.J."/>
            <person name="Jhangiani S.J."/>
            <person name="Johnson A.J."/>
            <person name="Johnson B.J."/>
            <person name="Jones J.J."/>
            <person name="Joshi V.J."/>
            <person name="Kalu J.K."/>
            <person name="Khan N.K."/>
            <person name="Korchina V.K."/>
            <person name="Kovar C.K."/>
            <person name="Lago L.L."/>
            <person name="Lara F.L."/>
            <person name="Le T.-K.L."/>
            <person name="Lee S.L."/>
            <person name="Legall-Iii F.L."/>
            <person name="Lemon S.L."/>
            <person name="Liu J.L."/>
            <person name="Liu Y.-S.L."/>
            <person name="Liyanage D.L."/>
            <person name="Lopez J.L."/>
            <person name="Lorensuhewa L.L."/>
            <person name="Mata R.M."/>
            <person name="Mathew T.M."/>
            <person name="Mercado C.M."/>
            <person name="Mercado I.M."/>
            <person name="Morales K.M."/>
            <person name="Morgan M.M."/>
            <person name="Munidasa M.M."/>
            <person name="Ngo D.N."/>
            <person name="Nguyen L.N."/>
            <person name="Nguyen T.N."/>
            <person name="Nguyen N.N."/>
            <person name="Obregon M.O."/>
            <person name="Okwuonu G.O."/>
            <person name="Ongeri F.O."/>
            <person name="Onwere C.O."/>
            <person name="Osifeso I.O."/>
            <person name="Parra A.P."/>
            <person name="Patil S.P."/>
            <person name="Perez A.P."/>
            <person name="Perez Y.P."/>
            <person name="Pham C.P."/>
            <person name="Pu L.-L.P."/>
            <person name="Puazo M.P."/>
            <person name="Quiroz J.Q."/>
            <person name="Rouhana J.R."/>
            <person name="Ruiz M.R."/>
            <person name="Ruiz S.-J.R."/>
            <person name="Saada N.S."/>
            <person name="Santibanez J.S."/>
            <person name="Scheel M.S."/>
            <person name="Schneider B.S."/>
            <person name="Simmons D.S."/>
            <person name="Sisson I.S."/>
            <person name="Tang L.-Y.T."/>
            <person name="Thornton R.T."/>
            <person name="Tisius J.T."/>
            <person name="Toledanes G.T."/>
            <person name="Trejos Z.T."/>
            <person name="Usmani K.U."/>
            <person name="Varghese R.V."/>
            <person name="Vattathil S.V."/>
            <person name="Vee V.V."/>
            <person name="Walker D.W."/>
            <person name="Weissenberger G.W."/>
            <person name="White C.W."/>
            <person name="Williams A.W."/>
            <person name="Woodworth J.W."/>
            <person name="Wright R.W."/>
            <person name="Zhu Y.Z."/>
            <person name="Han Y.H."/>
            <person name="Newsham I.N."/>
            <person name="Nazareth L.N."/>
            <person name="Worley K.W."/>
            <person name="Muzny D.M."/>
            <person name="Rogers J.R."/>
            <person name="Gibbs R.G."/>
        </authorList>
    </citation>
    <scope>NUCLEOTIDE SEQUENCE [LARGE SCALE GENOMIC DNA]</scope>
</reference>
<organism evidence="1 2">
    <name type="scientific">Papio anubis</name>
    <name type="common">Olive baboon</name>
    <dbReference type="NCBI Taxonomy" id="9555"/>
    <lineage>
        <taxon>Eukaryota</taxon>
        <taxon>Metazoa</taxon>
        <taxon>Chordata</taxon>
        <taxon>Craniata</taxon>
        <taxon>Vertebrata</taxon>
        <taxon>Euteleostomi</taxon>
        <taxon>Mammalia</taxon>
        <taxon>Eutheria</taxon>
        <taxon>Euarchontoglires</taxon>
        <taxon>Primates</taxon>
        <taxon>Haplorrhini</taxon>
        <taxon>Catarrhini</taxon>
        <taxon>Cercopithecidae</taxon>
        <taxon>Cercopithecinae</taxon>
        <taxon>Papio</taxon>
    </lineage>
</organism>
<dbReference type="GeneTree" id="ENSGT00940000163505"/>
<dbReference type="PRINTS" id="PR02045">
    <property type="entry name" value="F138DOMAIN"/>
</dbReference>
<dbReference type="PANTHER" id="PTHR12138">
    <property type="entry name" value="PRIMATE-EXPANDED PROTEIN FAMILY"/>
    <property type="match status" value="1"/>
</dbReference>
<protein>
    <submittedName>
        <fullName evidence="1">Uncharacterized protein</fullName>
    </submittedName>
</protein>
<accession>A0A8I5N1V7</accession>
<reference evidence="1" key="2">
    <citation type="submission" date="2025-08" db="UniProtKB">
        <authorList>
            <consortium name="Ensembl"/>
        </authorList>
    </citation>
    <scope>IDENTIFICATION</scope>
</reference>
<name>A0A8I5N1V7_PAPAN</name>
<evidence type="ECO:0000313" key="2">
    <source>
        <dbReference type="Proteomes" id="UP000028761"/>
    </source>
</evidence>
<dbReference type="Proteomes" id="UP000028761">
    <property type="component" value="Chromosome 1"/>
</dbReference>
<dbReference type="PANTHER" id="PTHR12138:SF75">
    <property type="entry name" value="SECRETED PROTEIN"/>
    <property type="match status" value="1"/>
</dbReference>
<sequence length="108" mass="11644">MTRVNYSCQEGNSSPCLIVSGHKGPGRPGGSYSLTFLSFLSFFFFRDWGLPLSPRLECSGAIMVHSSLKLLGSRDPPASASRVAGTTGARHLAWLVFVFFSRDGVSPC</sequence>
<proteinExistence type="predicted"/>
<keyword evidence="2" id="KW-1185">Reference proteome</keyword>